<name>A0A9P7EY19_9AGAM</name>
<organism evidence="2 3">
    <name type="scientific">Suillus discolor</name>
    <dbReference type="NCBI Taxonomy" id="1912936"/>
    <lineage>
        <taxon>Eukaryota</taxon>
        <taxon>Fungi</taxon>
        <taxon>Dikarya</taxon>
        <taxon>Basidiomycota</taxon>
        <taxon>Agaricomycotina</taxon>
        <taxon>Agaricomycetes</taxon>
        <taxon>Agaricomycetidae</taxon>
        <taxon>Boletales</taxon>
        <taxon>Suillineae</taxon>
        <taxon>Suillaceae</taxon>
        <taxon>Suillus</taxon>
    </lineage>
</organism>
<evidence type="ECO:0000313" key="2">
    <source>
        <dbReference type="EMBL" id="KAG2095441.1"/>
    </source>
</evidence>
<evidence type="ECO:0000313" key="3">
    <source>
        <dbReference type="Proteomes" id="UP000823399"/>
    </source>
</evidence>
<sequence>MSQPASTVPKCMNTQAKNATQHPGYILTGGEGHIKRCTKAQKAADDQHEKEEKEASEMAVQEGYKRVAVFQKKMQTDQAATRADVPKPTCPCPRPRPVKKAVKDVETSNLTMAEDKAVGANGKGGTVGGNLAASANVEHPESDAEEEEEKQVPVAHHKKGKKVLPVKMPVRDVIEAADADILIESTVARDGDKKLDDVSAPGLDNFGVAAMRIPSWISRIPADCSKSPSNLKIRPFPLPSDFSGITSSSKLTRGSTISSGGALLTPINTIANSGADNVADHFTTLFADDDLAESVERSQALTRMSKPKAAQGVKISHQVSDTSVQMNLAHRNANPTLKQLDTIQPDDDCEMNVEVAPPVVTPLVNYASDTDMESDLEPPPSTQVPKGYYDVDIRWATARAHTSYPTTLTSSVKRKLADLEDDIIEDNLLEDNLLEDDLLEDNHIKDHYIEDNLIVDDDSMADHAFVIEEDSASSEVEFTNVGVKHRARVAKRAKSSVAHTQSLSSISSVTSGAMNPIEVEILPRSAYRVKNLPGGPRVVAKWSALFIPTLILAIGDQDEVWDHVESEKTLCAIMQDTWDVVYQDIPHVVTTDGPVMALAIQRLSEWCNGIGSTAISDDVRTDQDRKDFANNLLFELGFLYGSITQDGKYKKPFQSELLIQVLVQHRKLTHAKGALSLMERALKLIGLENTLISELAVNSKGKAVKVPHSLNKASGKTSNARKAFSDTNYGMATRNYMKSINHLGDSVLQDIWERTKDIAAKRRGVPLTPDEDSEDESSRD</sequence>
<dbReference type="GeneID" id="64696419"/>
<accession>A0A9P7EY19</accession>
<keyword evidence="3" id="KW-1185">Reference proteome</keyword>
<reference evidence="2" key="1">
    <citation type="journal article" date="2020" name="New Phytol.">
        <title>Comparative genomics reveals dynamic genome evolution in host specialist ectomycorrhizal fungi.</title>
        <authorList>
            <person name="Lofgren L.A."/>
            <person name="Nguyen N.H."/>
            <person name="Vilgalys R."/>
            <person name="Ruytinx J."/>
            <person name="Liao H.L."/>
            <person name="Branco S."/>
            <person name="Kuo A."/>
            <person name="LaButti K."/>
            <person name="Lipzen A."/>
            <person name="Andreopoulos W."/>
            <person name="Pangilinan J."/>
            <person name="Riley R."/>
            <person name="Hundley H."/>
            <person name="Na H."/>
            <person name="Barry K."/>
            <person name="Grigoriev I.V."/>
            <person name="Stajich J.E."/>
            <person name="Kennedy P.G."/>
        </authorList>
    </citation>
    <scope>NUCLEOTIDE SEQUENCE</scope>
    <source>
        <strain evidence="2">FC423</strain>
    </source>
</reference>
<gene>
    <name evidence="2" type="ORF">F5147DRAFT_656863</name>
</gene>
<dbReference type="Proteomes" id="UP000823399">
    <property type="component" value="Unassembled WGS sequence"/>
</dbReference>
<feature type="region of interest" description="Disordered" evidence="1">
    <location>
        <begin position="137"/>
        <end position="160"/>
    </location>
</feature>
<feature type="region of interest" description="Disordered" evidence="1">
    <location>
        <begin position="759"/>
        <end position="780"/>
    </location>
</feature>
<dbReference type="AlphaFoldDB" id="A0A9P7EY19"/>
<dbReference type="EMBL" id="JABBWM010000074">
    <property type="protein sequence ID" value="KAG2095441.1"/>
    <property type="molecule type" value="Genomic_DNA"/>
</dbReference>
<dbReference type="RefSeq" id="XP_041287866.1">
    <property type="nucleotide sequence ID" value="XM_041434160.1"/>
</dbReference>
<feature type="compositionally biased region" description="Basic and acidic residues" evidence="1">
    <location>
        <begin position="42"/>
        <end position="56"/>
    </location>
</feature>
<feature type="region of interest" description="Disordered" evidence="1">
    <location>
        <begin position="39"/>
        <end position="59"/>
    </location>
</feature>
<dbReference type="OrthoDB" id="2693345at2759"/>
<evidence type="ECO:0000256" key="1">
    <source>
        <dbReference type="SAM" id="MobiDB-lite"/>
    </source>
</evidence>
<feature type="compositionally biased region" description="Acidic residues" evidence="1">
    <location>
        <begin position="769"/>
        <end position="780"/>
    </location>
</feature>
<protein>
    <submittedName>
        <fullName evidence="2">Uncharacterized protein</fullName>
    </submittedName>
</protein>
<feature type="region of interest" description="Disordered" evidence="1">
    <location>
        <begin position="74"/>
        <end position="102"/>
    </location>
</feature>
<comment type="caution">
    <text evidence="2">The sequence shown here is derived from an EMBL/GenBank/DDBJ whole genome shotgun (WGS) entry which is preliminary data.</text>
</comment>
<proteinExistence type="predicted"/>